<evidence type="ECO:0000256" key="4">
    <source>
        <dbReference type="ARBA" id="ARBA00047304"/>
    </source>
</evidence>
<dbReference type="InterPro" id="IPR035897">
    <property type="entry name" value="Toll_tir_struct_dom_sf"/>
</dbReference>
<dbReference type="PANTHER" id="PTHR32009">
    <property type="entry name" value="TMV RESISTANCE PROTEIN N-LIKE"/>
    <property type="match status" value="1"/>
</dbReference>
<dbReference type="PROSITE" id="PS51257">
    <property type="entry name" value="PROKAR_LIPOPROTEIN"/>
    <property type="match status" value="1"/>
</dbReference>
<keyword evidence="3" id="KW-0520">NAD</keyword>
<dbReference type="Pfam" id="PF01582">
    <property type="entry name" value="TIR"/>
    <property type="match status" value="1"/>
</dbReference>
<dbReference type="PANTHER" id="PTHR32009:SF39">
    <property type="entry name" value="TIR DOMAIN-CONTAINING PROTEIN"/>
    <property type="match status" value="1"/>
</dbReference>
<name>A0A059CBR9_EUCGR</name>
<organism evidence="6">
    <name type="scientific">Eucalyptus grandis</name>
    <name type="common">Flooded gum</name>
    <dbReference type="NCBI Taxonomy" id="71139"/>
    <lineage>
        <taxon>Eukaryota</taxon>
        <taxon>Viridiplantae</taxon>
        <taxon>Streptophyta</taxon>
        <taxon>Embryophyta</taxon>
        <taxon>Tracheophyta</taxon>
        <taxon>Spermatophyta</taxon>
        <taxon>Magnoliopsida</taxon>
        <taxon>eudicotyledons</taxon>
        <taxon>Gunneridae</taxon>
        <taxon>Pentapetalae</taxon>
        <taxon>rosids</taxon>
        <taxon>malvids</taxon>
        <taxon>Myrtales</taxon>
        <taxon>Myrtaceae</taxon>
        <taxon>Myrtoideae</taxon>
        <taxon>Eucalypteae</taxon>
        <taxon>Eucalyptus</taxon>
    </lineage>
</organism>
<dbReference type="InterPro" id="IPR000157">
    <property type="entry name" value="TIR_dom"/>
</dbReference>
<dbReference type="AlphaFoldDB" id="A0A059CBR9"/>
<reference evidence="6" key="1">
    <citation type="submission" date="2013-07" db="EMBL/GenBank/DDBJ databases">
        <title>The genome of Eucalyptus grandis.</title>
        <authorList>
            <person name="Schmutz J."/>
            <person name="Hayes R."/>
            <person name="Myburg A."/>
            <person name="Tuskan G."/>
            <person name="Grattapaglia D."/>
            <person name="Rokhsar D.S."/>
        </authorList>
    </citation>
    <scope>NUCLEOTIDE SEQUENCE</scope>
    <source>
        <tissue evidence="6">Leaf extractions</tissue>
    </source>
</reference>
<evidence type="ECO:0000313" key="6">
    <source>
        <dbReference type="EMBL" id="KCW75694.1"/>
    </source>
</evidence>
<dbReference type="SUPFAM" id="SSF52200">
    <property type="entry name" value="Toll/Interleukin receptor TIR domain"/>
    <property type="match status" value="1"/>
</dbReference>
<dbReference type="EC" id="3.2.2.6" evidence="1"/>
<proteinExistence type="predicted"/>
<sequence>MKRKASYRLATVPPPVPLSVYACKALQGKRCAVAWNYDVFLNIRGPDTRTGFVDFLYNSLVAARVHVFRDNDVLPVGEEIGPELLWAIRSCRIAIPIISEQYAQSKWCLRELNEIMDCHVELGISVFPVFYKVDVVDVRRRSGKFGEALSKQEKQGRREEVLRWKYALSFVASIREWISQAIANGHEG</sequence>
<dbReference type="Gene3D" id="3.40.50.10140">
    <property type="entry name" value="Toll/interleukin-1 receptor homology (TIR) domain"/>
    <property type="match status" value="1"/>
</dbReference>
<dbReference type="GO" id="GO:0061809">
    <property type="term" value="F:NAD+ nucleosidase activity, cyclic ADP-ribose generating"/>
    <property type="evidence" value="ECO:0007669"/>
    <property type="project" value="UniProtKB-EC"/>
</dbReference>
<evidence type="ECO:0000259" key="5">
    <source>
        <dbReference type="PROSITE" id="PS50104"/>
    </source>
</evidence>
<dbReference type="EMBL" id="KK198756">
    <property type="protein sequence ID" value="KCW75694.1"/>
    <property type="molecule type" value="Genomic_DNA"/>
</dbReference>
<protein>
    <recommendedName>
        <fullName evidence="1">ADP-ribosyl cyclase/cyclic ADP-ribose hydrolase</fullName>
        <ecNumber evidence="1">3.2.2.6</ecNumber>
    </recommendedName>
</protein>
<dbReference type="GO" id="GO:0005634">
    <property type="term" value="C:nucleus"/>
    <property type="evidence" value="ECO:0000318"/>
    <property type="project" value="GO_Central"/>
</dbReference>
<comment type="catalytic activity">
    <reaction evidence="4">
        <text>NAD(+) + H2O = ADP-D-ribose + nicotinamide + H(+)</text>
        <dbReference type="Rhea" id="RHEA:16301"/>
        <dbReference type="ChEBI" id="CHEBI:15377"/>
        <dbReference type="ChEBI" id="CHEBI:15378"/>
        <dbReference type="ChEBI" id="CHEBI:17154"/>
        <dbReference type="ChEBI" id="CHEBI:57540"/>
        <dbReference type="ChEBI" id="CHEBI:57967"/>
        <dbReference type="EC" id="3.2.2.6"/>
    </reaction>
    <physiologicalReaction direction="left-to-right" evidence="4">
        <dbReference type="Rhea" id="RHEA:16302"/>
    </physiologicalReaction>
</comment>
<dbReference type="Gramene" id="KCW75694">
    <property type="protein sequence ID" value="KCW75694"/>
    <property type="gene ID" value="EUGRSUZ_D00063"/>
</dbReference>
<dbReference type="OMA" id="MDCHVEL"/>
<dbReference type="GO" id="GO:0007165">
    <property type="term" value="P:signal transduction"/>
    <property type="evidence" value="ECO:0000318"/>
    <property type="project" value="GO_Central"/>
</dbReference>
<dbReference type="SMART" id="SM00255">
    <property type="entry name" value="TIR"/>
    <property type="match status" value="1"/>
</dbReference>
<evidence type="ECO:0000256" key="1">
    <source>
        <dbReference type="ARBA" id="ARBA00011982"/>
    </source>
</evidence>
<dbReference type="InParanoid" id="A0A059CBR9"/>
<dbReference type="FunFam" id="3.40.50.10140:FF:000007">
    <property type="entry name" value="Disease resistance protein (TIR-NBS-LRR class)"/>
    <property type="match status" value="1"/>
</dbReference>
<dbReference type="PROSITE" id="PS50104">
    <property type="entry name" value="TIR"/>
    <property type="match status" value="1"/>
</dbReference>
<evidence type="ECO:0000256" key="2">
    <source>
        <dbReference type="ARBA" id="ARBA00022801"/>
    </source>
</evidence>
<accession>A0A059CBR9</accession>
<feature type="domain" description="TIR" evidence="5">
    <location>
        <begin position="35"/>
        <end position="182"/>
    </location>
</feature>
<dbReference type="STRING" id="71139.A0A059CBR9"/>
<evidence type="ECO:0000256" key="3">
    <source>
        <dbReference type="ARBA" id="ARBA00023027"/>
    </source>
</evidence>
<keyword evidence="2" id="KW-0378">Hydrolase</keyword>
<gene>
    <name evidence="6" type="ORF">EUGRSUZ_D00063</name>
</gene>